<comment type="caution">
    <text evidence="1">The sequence shown here is derived from an EMBL/GenBank/DDBJ whole genome shotgun (WGS) entry which is preliminary data.</text>
</comment>
<reference evidence="1" key="1">
    <citation type="submission" date="2021-02" db="EMBL/GenBank/DDBJ databases">
        <title>Genome sequence Cadophora malorum strain M34.</title>
        <authorList>
            <person name="Stefanovic E."/>
            <person name="Vu D."/>
            <person name="Scully C."/>
            <person name="Dijksterhuis J."/>
            <person name="Roader J."/>
            <person name="Houbraken J."/>
        </authorList>
    </citation>
    <scope>NUCLEOTIDE SEQUENCE</scope>
    <source>
        <strain evidence="1">M34</strain>
    </source>
</reference>
<dbReference type="Proteomes" id="UP000664132">
    <property type="component" value="Unassembled WGS sequence"/>
</dbReference>
<dbReference type="OrthoDB" id="5228066at2759"/>
<name>A0A8H7TFI7_9HELO</name>
<keyword evidence="2" id="KW-1185">Reference proteome</keyword>
<accession>A0A8H7TFI7</accession>
<protein>
    <submittedName>
        <fullName evidence="1">Uncharacterized protein</fullName>
    </submittedName>
</protein>
<evidence type="ECO:0000313" key="2">
    <source>
        <dbReference type="Proteomes" id="UP000664132"/>
    </source>
</evidence>
<evidence type="ECO:0000313" key="1">
    <source>
        <dbReference type="EMBL" id="KAG4420649.1"/>
    </source>
</evidence>
<proteinExistence type="predicted"/>
<sequence length="111" mass="12280">MVKNIKKIRTQTSTDAELLEECKNETNCGDCELSWTTPPKRTQIKPPGNTVAIVIDVSARGGAVRIFQNDSDERVGAVGVEEAENLVIVPWDSNWWFRVSGSLRVGYVEAS</sequence>
<dbReference type="EMBL" id="JAFJYH010000080">
    <property type="protein sequence ID" value="KAG4420649.1"/>
    <property type="molecule type" value="Genomic_DNA"/>
</dbReference>
<dbReference type="AlphaFoldDB" id="A0A8H7TFI7"/>
<organism evidence="1 2">
    <name type="scientific">Cadophora malorum</name>
    <dbReference type="NCBI Taxonomy" id="108018"/>
    <lineage>
        <taxon>Eukaryota</taxon>
        <taxon>Fungi</taxon>
        <taxon>Dikarya</taxon>
        <taxon>Ascomycota</taxon>
        <taxon>Pezizomycotina</taxon>
        <taxon>Leotiomycetes</taxon>
        <taxon>Helotiales</taxon>
        <taxon>Ploettnerulaceae</taxon>
        <taxon>Cadophora</taxon>
    </lineage>
</organism>
<gene>
    <name evidence="1" type="ORF">IFR04_006239</name>
</gene>